<dbReference type="InterPro" id="IPR039426">
    <property type="entry name" value="TonB-dep_rcpt-like"/>
</dbReference>
<evidence type="ECO:0000256" key="2">
    <source>
        <dbReference type="ARBA" id="ARBA00022448"/>
    </source>
</evidence>
<dbReference type="SUPFAM" id="SSF56935">
    <property type="entry name" value="Porins"/>
    <property type="match status" value="1"/>
</dbReference>
<gene>
    <name evidence="10" type="primary">oar_7</name>
    <name evidence="10" type="ORF">LYSHEL_25220</name>
</gene>
<dbReference type="Gene3D" id="2.170.130.10">
    <property type="entry name" value="TonB-dependent receptor, plug domain"/>
    <property type="match status" value="1"/>
</dbReference>
<evidence type="ECO:0000313" key="11">
    <source>
        <dbReference type="Proteomes" id="UP000680514"/>
    </source>
</evidence>
<dbReference type="Proteomes" id="UP000680514">
    <property type="component" value="Chromosome"/>
</dbReference>
<evidence type="ECO:0000256" key="6">
    <source>
        <dbReference type="ARBA" id="ARBA00023237"/>
    </source>
</evidence>
<dbReference type="RefSeq" id="WP_244858540.1">
    <property type="nucleotide sequence ID" value="NZ_AP024546.1"/>
</dbReference>
<name>A0ABM7QG48_9GAMM</name>
<comment type="subcellular location">
    <subcellularLocation>
        <location evidence="1">Cell outer membrane</location>
        <topology evidence="1">Multi-pass membrane protein</topology>
    </subcellularLocation>
</comment>
<dbReference type="PANTHER" id="PTHR30069">
    <property type="entry name" value="TONB-DEPENDENT OUTER MEMBRANE RECEPTOR"/>
    <property type="match status" value="1"/>
</dbReference>
<keyword evidence="6" id="KW-0998">Cell outer membrane</keyword>
<reference evidence="10 11" key="1">
    <citation type="submission" date="2021-03" db="EMBL/GenBank/DDBJ databases">
        <title>Complete Genome Sequences of Two Lysobacter Strains Isolated from Sea Water (Lysobacter caseinilyticus) and Soil (Lysobacter helvus) in South Korea.</title>
        <authorList>
            <person name="Watanabe Y."/>
            <person name="Arakawa K."/>
        </authorList>
    </citation>
    <scope>NUCLEOTIDE SEQUENCE [LARGE SCALE GENOMIC DNA]</scope>
    <source>
        <strain evidence="10 11">D10</strain>
    </source>
</reference>
<evidence type="ECO:0000256" key="3">
    <source>
        <dbReference type="ARBA" id="ARBA00022452"/>
    </source>
</evidence>
<evidence type="ECO:0000313" key="10">
    <source>
        <dbReference type="EMBL" id="BCT96651.1"/>
    </source>
</evidence>
<protein>
    <submittedName>
        <fullName evidence="10">Oar protein</fullName>
    </submittedName>
</protein>
<keyword evidence="7" id="KW-0732">Signal</keyword>
<evidence type="ECO:0000256" key="1">
    <source>
        <dbReference type="ARBA" id="ARBA00004571"/>
    </source>
</evidence>
<feature type="chain" id="PRO_5045900635" evidence="7">
    <location>
        <begin position="21"/>
        <end position="1028"/>
    </location>
</feature>
<dbReference type="InterPro" id="IPR057601">
    <property type="entry name" value="Oar-like_b-barrel"/>
</dbReference>
<feature type="signal peptide" evidence="7">
    <location>
        <begin position="1"/>
        <end position="20"/>
    </location>
</feature>
<dbReference type="EMBL" id="AP024546">
    <property type="protein sequence ID" value="BCT96651.1"/>
    <property type="molecule type" value="Genomic_DNA"/>
</dbReference>
<sequence length="1028" mass="111684">MKRSALFVALGMSFAAGVSAQSNITGMIYGHAPVGTGSTVVIQNLDTGLTRTLQVGADGDYRAASLPNGRYKVTLQKDGAVVSVRDNIQVNIAGGTEVSFASAGGTTNFDAVEIIGGGVPLVDVSQTDTRTVLTAEQLSKISINRDVASVALLAPSVVRSDSYSGVPSFGGSAASENAYFINGYNVTNPLTSVGFTTLPFEAIGEQQILTGGYGAEFGRSTGGVINLVTKRGGNEWHGGVYTIWTPEATRAAPRDVYYANTGFYPADNAARAINERTDGTLNIWRQQNLSWSLTTGFYGSGALIKDRLFVFLDAETTKREGTEVLSGRTDLANSTAAQTGWRAYRFNSPRWAAKVDWNINDNHLIEFTGIQDRTTTHSERSDFSYATFTHNTIPRQITTNDDDARLYVAKYTGYLTDDLTLSAMYGEQSISHNNVTMGYNPNCPQISAPANAQAPGLVYRNCQPSTSTTIPFSQPEESTSGWRIDLAYVLGDHELRVGYERQDAEASVHTGRAGGQLWTYARAATPTTPIATFIGSPSSGGGLGAQGYYVTRTVLQANSDPSVEQASQYLEDRWHVTDNLLLSLGLRNEQFTNFDGLGRPYISQRNQLDPRVGFSWDMKGDGTLKLFGNVGRYHLATPNQAAIRGASASLNTTEYFTYTGVDPVTGAPTGTNRIPMTPAPTICPGTQAVSSNLECGSAPDPLTTTAKNLKSHYQEEYIVGFQQGLSATYAWGAKFTYRDLKSAIDDVCGALLRNKCLNANPGETNTFIFKNADGSYTEATFTAEQLGFPALKRRYYALDLFAEHSYADNWYGKLEYTYSKNWGNTEGQLASDLDTGAGGQADVGRTQDWDLPELMVGSNGLLPNHRKHALKAFGYYQWNDQWRTGATLITASGRPRNCTSHYPADNASLYNGSAYWFCGLSGSGTAPGSANYRAPAADYAISPRGSHGETPWLVQLNLNVAYEPTWLEGLTLQADIINVLNRQTAGSYNPRYEQGTATVRRNVPNQFYGQEIQISEPRSLRLMARYDF</sequence>
<keyword evidence="5" id="KW-0472">Membrane</keyword>
<dbReference type="InterPro" id="IPR012910">
    <property type="entry name" value="Plug_dom"/>
</dbReference>
<evidence type="ECO:0000259" key="9">
    <source>
        <dbReference type="Pfam" id="PF25183"/>
    </source>
</evidence>
<feature type="domain" description="TonB-dependent receptor plug" evidence="8">
    <location>
        <begin position="127"/>
        <end position="224"/>
    </location>
</feature>
<keyword evidence="4" id="KW-0812">Transmembrane</keyword>
<evidence type="ECO:0000256" key="5">
    <source>
        <dbReference type="ARBA" id="ARBA00023136"/>
    </source>
</evidence>
<dbReference type="Pfam" id="PF13620">
    <property type="entry name" value="CarboxypepD_reg"/>
    <property type="match status" value="1"/>
</dbReference>
<proteinExistence type="predicted"/>
<feature type="domain" description="TonB-dependent transporter Oar-like beta-barrel" evidence="9">
    <location>
        <begin position="602"/>
        <end position="986"/>
    </location>
</feature>
<dbReference type="Pfam" id="PF07715">
    <property type="entry name" value="Plug"/>
    <property type="match status" value="1"/>
</dbReference>
<keyword evidence="11" id="KW-1185">Reference proteome</keyword>
<evidence type="ECO:0000256" key="4">
    <source>
        <dbReference type="ARBA" id="ARBA00022692"/>
    </source>
</evidence>
<organism evidence="10 11">
    <name type="scientific">Lysobacter helvus</name>
    <dbReference type="NCBI Taxonomy" id="2675059"/>
    <lineage>
        <taxon>Bacteria</taxon>
        <taxon>Pseudomonadati</taxon>
        <taxon>Pseudomonadota</taxon>
        <taxon>Gammaproteobacteria</taxon>
        <taxon>Lysobacterales</taxon>
        <taxon>Lysobacteraceae</taxon>
        <taxon>Lysobacter</taxon>
    </lineage>
</organism>
<dbReference type="InterPro" id="IPR036942">
    <property type="entry name" value="Beta-barrel_TonB_sf"/>
</dbReference>
<dbReference type="InterPro" id="IPR037066">
    <property type="entry name" value="Plug_dom_sf"/>
</dbReference>
<accession>A0ABM7QG48</accession>
<dbReference type="Gene3D" id="2.40.170.20">
    <property type="entry name" value="TonB-dependent receptor, beta-barrel domain"/>
    <property type="match status" value="1"/>
</dbReference>
<dbReference type="PANTHER" id="PTHR30069:SF46">
    <property type="entry name" value="OAR PROTEIN"/>
    <property type="match status" value="1"/>
</dbReference>
<dbReference type="Pfam" id="PF25183">
    <property type="entry name" value="OMP_b-brl_4"/>
    <property type="match status" value="2"/>
</dbReference>
<keyword evidence="3" id="KW-1134">Transmembrane beta strand</keyword>
<feature type="domain" description="TonB-dependent transporter Oar-like beta-barrel" evidence="9">
    <location>
        <begin position="344"/>
        <end position="593"/>
    </location>
</feature>
<evidence type="ECO:0000256" key="7">
    <source>
        <dbReference type="SAM" id="SignalP"/>
    </source>
</evidence>
<keyword evidence="2" id="KW-0813">Transport</keyword>
<evidence type="ECO:0000259" key="8">
    <source>
        <dbReference type="Pfam" id="PF07715"/>
    </source>
</evidence>